<feature type="compositionally biased region" description="Basic and acidic residues" evidence="1">
    <location>
        <begin position="552"/>
        <end position="561"/>
    </location>
</feature>
<sequence length="1928" mass="196567">MGDQLEYPDSSSVLPVSGDIHSTASLVAPTASRLQSFQGESPACPSSHCLTSVNPLPSEEPFPIQPTGGVASTSCSFSRSLSRGAAELESAEPPASQILDPGAVAPAVSQGKLTSVSSERTQEQDGDGKSCRLGPAAVTDSSPSVRGGEGGGEKETARLGVSGLESAQGEVRCVSGFAPTFAEGKGFTEPGLEHTGTESSCGQDGGKGGKTEQAKTSGSATAGFSEEETGQYLAKADVSAERMPESRQKEASGVTQRRLSGTELGDLATCSSSLASSTSPFRLRLNPQYCKKAVVQDSLAGEGAFLSSLEAQDLPPQFFRPPKDSGDRAPPCVPGFVADSQMHAVAVPAGALLSLAGPHGSSVPHDPRRFEASDGDAGVSPLGRSRPKRRSESVSPRVSEGQILSGKEVTSVEQCVADESEHARRSPLKAVASWEVACISPSDEARQLSVTENEKCARSTPEKPRLSVFSHSRDVPPPSLSEHHVESTCAASVGSTSIGDFCPGAGSVSEMPSPLAPSSGCFSGSSGASGGASSSRFSIMSHGDSPLSGGDLETRLPRPEQRPVSSRTSRGGTSAERGGRGGCSTSGSHAPGRGNGAPGERHLFGSPGMQPSGRGDASFLAGSGGDASGSGAVGTSTHRGRSRGPAYHIHHYGGAVSSSSQFPSRGGFAPLRRREREDNGFDLETVDDRVVGPKDRDAGTRPEKTGVSRSGRSTDAGRFAAGRGSGENPLFASGAPAFGDSLPAATPREGVQERGRGAERCVVGEGEAVSVASFASSYFVSVSGSRSAADQSQYTRMSTCTSTAVHVFSSCLASHAGSHPHRGPKDAGRGADDAGAAWLGAGVEAQTAAGSAREALGASLGAQPEQLGGATAVGEGGQTGGRGHRRQKSASRSHHSSAAKRKGEHSSRGGRQVSGTRRGHQRSKGREGNVPGGPVKLTAEVLLQLEEMSAASVGSPSTAFPCLSLGSATSAASLAPRDSDRSSLHFYNASSSRCGPSAGVSNSASRNEDDFFWMVKRRAEELRDKSGEIGRRCAAFQRAEGLVSSSRGSGPHQEEAKLDMQRENPRGADPTVSPGPDDAGQRDGEGLAAGPNGRVREAGDRRQPVGTEAPLSLLSSLFPSLAGDSRGDRRTQKGPRDDGASSGSQASSEESTKGTVNHKCRDDSKLINLCANPSDMWYGLTMSDGKPVCVRPRPNKWHANNTRRQRKQHKDLQKRLAQAQTKATVSQAAPSRSASGHFPSKKAAGASAHRASGGAAPNSHTVRYPHHAGNEASVSAGLGAASSVPSVSLGGPVTPVVGSSGFVHPTRMSLVAGVGASAGATRSPRVGPASLGKGEEGRRDAFSLPVAFPVSGESQRGQAPGTLQTATAQGGQPARERTSTIHRRHREHKKRGRSSSSTAATGVASPFFPPVPAVGAAGGPQFGGSPGTPGVAGGSAAHAAPLPQHGSTRGRRRHHRHHSKKSAGHGPGTAASSLPAGPGLGAAGVQEPSLGYAFSPPPPSFGPGDREREREHPGGGASDDVARVNHAGGDRENGGRGAEANRVVFVALPGLGATGPSGTARPARTSPAPLMKSFAFQAGSGFPQSTGGPPGGAGEGRGGAQRPLRRARLDEAGSFVPICPPGKGAAGRSPQLGPVAFPGEFKMPRPVVFPPGDRRHRLPKKLRAGGSGPVSAGVASGGAGAQLGAGGGAGWVPSGGGRPDTDKGLGSVGRAEDVSATAAAAASGDTDAAGALGSDTAKDEVRESEQTAFALSSSSRRPGVPSSPEVCICRPLPSYGDLEGYEEGRNGAKQRAARGSQVPSTTAEERCASSRDQPAALASGSASAAPAPRPASTSGYGVVVETGTVGVPSSACLFPYQRKSAPPHTPVSSERRSGSGGAPRSRRREDRSGAGKKRTGKKPKKSRAGEPQRWTSARERVQWHLAKSRGMI</sequence>
<feature type="compositionally biased region" description="Basic and acidic residues" evidence="1">
    <location>
        <begin position="1736"/>
        <end position="1745"/>
    </location>
</feature>
<feature type="region of interest" description="Disordered" evidence="1">
    <location>
        <begin position="532"/>
        <end position="728"/>
    </location>
</feature>
<feature type="compositionally biased region" description="Basic and acidic residues" evidence="1">
    <location>
        <begin position="120"/>
        <end position="130"/>
    </location>
</feature>
<feature type="compositionally biased region" description="Gly residues" evidence="1">
    <location>
        <begin position="622"/>
        <end position="632"/>
    </location>
</feature>
<feature type="compositionally biased region" description="Basic residues" evidence="1">
    <location>
        <begin position="1448"/>
        <end position="1463"/>
    </location>
</feature>
<feature type="compositionally biased region" description="Low complexity" evidence="1">
    <location>
        <begin position="1140"/>
        <end position="1149"/>
    </location>
</feature>
<feature type="region of interest" description="Disordered" evidence="1">
    <location>
        <begin position="863"/>
        <end position="935"/>
    </location>
</feature>
<feature type="region of interest" description="Disordered" evidence="1">
    <location>
        <begin position="1578"/>
        <end position="1836"/>
    </location>
</feature>
<feature type="region of interest" description="Disordered" evidence="1">
    <location>
        <begin position="1418"/>
        <end position="1539"/>
    </location>
</feature>
<feature type="compositionally biased region" description="Basic and acidic residues" evidence="1">
    <location>
        <begin position="452"/>
        <end position="465"/>
    </location>
</feature>
<feature type="compositionally biased region" description="Low complexity" evidence="1">
    <location>
        <begin position="1110"/>
        <end position="1121"/>
    </location>
</feature>
<gene>
    <name evidence="2" type="ORF">BN1204_028980</name>
</gene>
<evidence type="ECO:0000256" key="1">
    <source>
        <dbReference type="SAM" id="MobiDB-lite"/>
    </source>
</evidence>
<feature type="compositionally biased region" description="Low complexity" evidence="1">
    <location>
        <begin position="565"/>
        <end position="576"/>
    </location>
</feature>
<feature type="region of interest" description="Disordered" evidence="1">
    <location>
        <begin position="737"/>
        <end position="756"/>
    </location>
</feature>
<feature type="region of interest" description="Disordered" evidence="1">
    <location>
        <begin position="1351"/>
        <end position="1406"/>
    </location>
</feature>
<name>A0A0F7UEP0_NEOCL</name>
<feature type="compositionally biased region" description="Basic and acidic residues" evidence="1">
    <location>
        <begin position="1094"/>
        <end position="1103"/>
    </location>
</feature>
<reference evidence="2" key="1">
    <citation type="journal article" date="2015" name="PLoS ONE">
        <title>Comprehensive Evaluation of Toxoplasma gondii VEG and Neospora caninum LIV Genomes with Tachyzoite Stage Transcriptome and Proteome Defines Novel Transcript Features.</title>
        <authorList>
            <person name="Ramaprasad A."/>
            <person name="Mourier T."/>
            <person name="Naeem R."/>
            <person name="Malas T.B."/>
            <person name="Moussa E."/>
            <person name="Panigrahi A."/>
            <person name="Vermont S.J."/>
            <person name="Otto T.D."/>
            <person name="Wastling J."/>
            <person name="Pain A."/>
        </authorList>
    </citation>
    <scope>NUCLEOTIDE SEQUENCE</scope>
    <source>
        <strain evidence="2">Liverpool</strain>
    </source>
</reference>
<feature type="compositionally biased region" description="Low complexity" evidence="1">
    <location>
        <begin position="1715"/>
        <end position="1735"/>
    </location>
</feature>
<feature type="region of interest" description="Disordered" evidence="1">
    <location>
        <begin position="1040"/>
        <end position="1158"/>
    </location>
</feature>
<feature type="compositionally biased region" description="Basic and acidic residues" evidence="1">
    <location>
        <begin position="1520"/>
        <end position="1534"/>
    </location>
</feature>
<feature type="compositionally biased region" description="Gly residues" evidence="1">
    <location>
        <begin position="1675"/>
        <end position="1698"/>
    </location>
</feature>
<feature type="compositionally biased region" description="Basic residues" evidence="1">
    <location>
        <begin position="1193"/>
        <end position="1209"/>
    </location>
</feature>
<feature type="compositionally biased region" description="Polar residues" evidence="1">
    <location>
        <begin position="1352"/>
        <end position="1370"/>
    </location>
</feature>
<feature type="region of interest" description="Disordered" evidence="1">
    <location>
        <begin position="1855"/>
        <end position="1928"/>
    </location>
</feature>
<feature type="compositionally biased region" description="Low complexity" evidence="1">
    <location>
        <begin position="1241"/>
        <end position="1256"/>
    </location>
</feature>
<organism evidence="2">
    <name type="scientific">Neospora caninum (strain Liverpool)</name>
    <dbReference type="NCBI Taxonomy" id="572307"/>
    <lineage>
        <taxon>Eukaryota</taxon>
        <taxon>Sar</taxon>
        <taxon>Alveolata</taxon>
        <taxon>Apicomplexa</taxon>
        <taxon>Conoidasida</taxon>
        <taxon>Coccidia</taxon>
        <taxon>Eucoccidiorida</taxon>
        <taxon>Eimeriorina</taxon>
        <taxon>Sarcocystidae</taxon>
        <taxon>Neospora</taxon>
    </lineage>
</organism>
<feature type="region of interest" description="Disordered" evidence="1">
    <location>
        <begin position="1315"/>
        <end position="1338"/>
    </location>
</feature>
<feature type="compositionally biased region" description="Low complexity" evidence="1">
    <location>
        <begin position="1752"/>
        <end position="1764"/>
    </location>
</feature>
<feature type="compositionally biased region" description="Basic and acidic residues" evidence="1">
    <location>
        <begin position="238"/>
        <end position="250"/>
    </location>
</feature>
<feature type="compositionally biased region" description="Polar residues" evidence="1">
    <location>
        <begin position="1218"/>
        <end position="1234"/>
    </location>
</feature>
<feature type="compositionally biased region" description="Basic residues" evidence="1">
    <location>
        <begin position="1654"/>
        <end position="1663"/>
    </location>
</feature>
<feature type="compositionally biased region" description="Basic residues" evidence="1">
    <location>
        <begin position="1380"/>
        <end position="1393"/>
    </location>
</feature>
<feature type="region of interest" description="Disordered" evidence="1">
    <location>
        <begin position="1187"/>
        <end position="1266"/>
    </location>
</feature>
<feature type="region of interest" description="Disordered" evidence="1">
    <location>
        <begin position="182"/>
        <end position="260"/>
    </location>
</feature>
<feature type="compositionally biased region" description="Basic residues" evidence="1">
    <location>
        <begin position="882"/>
        <end position="903"/>
    </location>
</feature>
<feature type="compositionally biased region" description="Basic and acidic residues" evidence="1">
    <location>
        <begin position="1052"/>
        <end position="1066"/>
    </location>
</feature>
<feature type="compositionally biased region" description="Low complexity" evidence="1">
    <location>
        <begin position="72"/>
        <end position="96"/>
    </location>
</feature>
<feature type="compositionally biased region" description="Basic and acidic residues" evidence="1">
    <location>
        <begin position="686"/>
        <end position="706"/>
    </location>
</feature>
<feature type="compositionally biased region" description="Basic and acidic residues" evidence="1">
    <location>
        <begin position="1504"/>
        <end position="1513"/>
    </location>
</feature>
<feature type="region of interest" description="Disordered" evidence="1">
    <location>
        <begin position="451"/>
        <end position="482"/>
    </location>
</feature>
<feature type="compositionally biased region" description="Basic and acidic residues" evidence="1">
    <location>
        <begin position="1125"/>
        <end position="1139"/>
    </location>
</feature>
<feature type="compositionally biased region" description="Gly residues" evidence="1">
    <location>
        <begin position="1418"/>
        <end position="1433"/>
    </location>
</feature>
<feature type="compositionally biased region" description="Low complexity" evidence="1">
    <location>
        <begin position="1814"/>
        <end position="1836"/>
    </location>
</feature>
<proteinExistence type="predicted"/>
<protein>
    <submittedName>
        <fullName evidence="2">Uncharacterized protein</fullName>
    </submittedName>
</protein>
<feature type="compositionally biased region" description="Basic residues" evidence="1">
    <location>
        <begin position="1890"/>
        <end position="1902"/>
    </location>
</feature>
<evidence type="ECO:0000313" key="2">
    <source>
        <dbReference type="EMBL" id="CEL67095.1"/>
    </source>
</evidence>
<feature type="compositionally biased region" description="Low complexity" evidence="1">
    <location>
        <begin position="1394"/>
        <end position="1406"/>
    </location>
</feature>
<feature type="region of interest" description="Disordered" evidence="1">
    <location>
        <begin position="358"/>
        <end position="409"/>
    </location>
</feature>
<feature type="region of interest" description="Disordered" evidence="1">
    <location>
        <begin position="37"/>
        <end position="165"/>
    </location>
</feature>
<dbReference type="EMBL" id="LN714482">
    <property type="protein sequence ID" value="CEL67095.1"/>
    <property type="molecule type" value="Genomic_DNA"/>
</dbReference>
<feature type="compositionally biased region" description="Gly residues" evidence="1">
    <location>
        <begin position="1588"/>
        <end position="1599"/>
    </location>
</feature>
<accession>A0A0F7UEP0</accession>